<protein>
    <submittedName>
        <fullName evidence="1">Uncharacterized protein</fullName>
    </submittedName>
</protein>
<organism evidence="1 2">
    <name type="scientific">Flintibacter faecis</name>
    <dbReference type="NCBI Taxonomy" id="2763047"/>
    <lineage>
        <taxon>Bacteria</taxon>
        <taxon>Bacillati</taxon>
        <taxon>Bacillota</taxon>
        <taxon>Clostridia</taxon>
        <taxon>Eubacteriales</taxon>
        <taxon>Flintibacter</taxon>
    </lineage>
</organism>
<accession>A0A8J6IVZ0</accession>
<name>A0A8J6IVZ0_9FIRM</name>
<dbReference type="AlphaFoldDB" id="A0A8J6IVZ0"/>
<dbReference type="Gene3D" id="3.40.1350.10">
    <property type="match status" value="1"/>
</dbReference>
<evidence type="ECO:0000313" key="2">
    <source>
        <dbReference type="Proteomes" id="UP000602260"/>
    </source>
</evidence>
<reference evidence="1" key="1">
    <citation type="submission" date="2020-08" db="EMBL/GenBank/DDBJ databases">
        <title>Genome public.</title>
        <authorList>
            <person name="Liu C."/>
            <person name="Sun Q."/>
        </authorList>
    </citation>
    <scope>NUCLEOTIDE SEQUENCE</scope>
    <source>
        <strain evidence="1">BX5</strain>
    </source>
</reference>
<dbReference type="RefSeq" id="WP_186878166.1">
    <property type="nucleotide sequence ID" value="NZ_JACOPN010000003.1"/>
</dbReference>
<dbReference type="SUPFAM" id="SSF52980">
    <property type="entry name" value="Restriction endonuclease-like"/>
    <property type="match status" value="1"/>
</dbReference>
<dbReference type="InterPro" id="IPR011335">
    <property type="entry name" value="Restrct_endonuc-II-like"/>
</dbReference>
<comment type="caution">
    <text evidence="1">The sequence shown here is derived from an EMBL/GenBank/DDBJ whole genome shotgun (WGS) entry which is preliminary data.</text>
</comment>
<evidence type="ECO:0000313" key="1">
    <source>
        <dbReference type="EMBL" id="MBC5716824.1"/>
    </source>
</evidence>
<sequence>MLLDEKTRSRIQLKIRNGCGQGEGKDYKPWIRVGEFSSSGTSYRIPYYKQGGRSGIPVFPRPRFCDICVKYLQTHRASAFVLNYGQRNKDCYDGIVRRQDTAISEISPLEVVNADTGNELHLIFGTVLPCFPCFLFIVPPLIHSGGTRA</sequence>
<dbReference type="InterPro" id="IPR011856">
    <property type="entry name" value="tRNA_endonuc-like_dom_sf"/>
</dbReference>
<proteinExistence type="predicted"/>
<gene>
    <name evidence="1" type="ORF">H8S55_05750</name>
</gene>
<dbReference type="Proteomes" id="UP000602260">
    <property type="component" value="Unassembled WGS sequence"/>
</dbReference>
<keyword evidence="2" id="KW-1185">Reference proteome</keyword>
<dbReference type="GO" id="GO:0003676">
    <property type="term" value="F:nucleic acid binding"/>
    <property type="evidence" value="ECO:0007669"/>
    <property type="project" value="InterPro"/>
</dbReference>
<dbReference type="EMBL" id="JACOPN010000003">
    <property type="protein sequence ID" value="MBC5716824.1"/>
    <property type="molecule type" value="Genomic_DNA"/>
</dbReference>